<dbReference type="InterPro" id="IPR019771">
    <property type="entry name" value="F-actin_capping_bsu_CS"/>
</dbReference>
<dbReference type="Proteomes" id="UP001359485">
    <property type="component" value="Unassembled WGS sequence"/>
</dbReference>
<dbReference type="PROSITE" id="PS00231">
    <property type="entry name" value="F_ACTIN_CAPPING_BETA"/>
    <property type="match status" value="1"/>
</dbReference>
<keyword evidence="4 7" id="KW-0963">Cytoplasm</keyword>
<keyword evidence="5 7" id="KW-0009">Actin-binding</keyword>
<evidence type="ECO:0000256" key="6">
    <source>
        <dbReference type="ARBA" id="ARBA00023212"/>
    </source>
</evidence>
<comment type="similarity">
    <text evidence="2 7">Belongs to the F-actin-capping protein beta subunit family.</text>
</comment>
<evidence type="ECO:0000256" key="3">
    <source>
        <dbReference type="ARBA" id="ARBA00022467"/>
    </source>
</evidence>
<comment type="function">
    <text evidence="7">F-actin-capping proteins bind in a Ca(2+)-independent manner to the fast growing ends of actin filaments (barbed end) thereby blocking the exchange of subunits at these ends. Unlike other capping proteins (such as gelsolin and severin), these proteins do not sever actin filaments.</text>
</comment>
<evidence type="ECO:0000313" key="9">
    <source>
        <dbReference type="Proteomes" id="UP001359485"/>
    </source>
</evidence>
<dbReference type="InterPro" id="IPR043175">
    <property type="entry name" value="CAPZB_N"/>
</dbReference>
<keyword evidence="6 7" id="KW-0206">Cytoskeleton</keyword>
<dbReference type="Pfam" id="PF01115">
    <property type="entry name" value="F_actin_cap_B"/>
    <property type="match status" value="1"/>
</dbReference>
<evidence type="ECO:0000256" key="2">
    <source>
        <dbReference type="ARBA" id="ARBA00006039"/>
    </source>
</evidence>
<dbReference type="PANTHER" id="PTHR10619">
    <property type="entry name" value="F-ACTIN-CAPPING PROTEIN SUBUNIT BETA"/>
    <property type="match status" value="1"/>
</dbReference>
<proteinExistence type="inferred from homology"/>
<keyword evidence="3 7" id="KW-0117">Actin capping</keyword>
<accession>A0ABR1AS94</accession>
<evidence type="ECO:0000256" key="7">
    <source>
        <dbReference type="RuleBase" id="RU365078"/>
    </source>
</evidence>
<reference evidence="8 9" key="1">
    <citation type="submission" date="2023-09" db="EMBL/GenBank/DDBJ databases">
        <title>Genomes of two closely related lineages of the louse Polyplax serrata with different host specificities.</title>
        <authorList>
            <person name="Martinu J."/>
            <person name="Tarabai H."/>
            <person name="Stefka J."/>
            <person name="Hypsa V."/>
        </authorList>
    </citation>
    <scope>NUCLEOTIDE SEQUENCE [LARGE SCALE GENOMIC DNA]</scope>
    <source>
        <strain evidence="8">98ZLc_SE</strain>
    </source>
</reference>
<dbReference type="InterPro" id="IPR037282">
    <property type="entry name" value="CapZ_alpha/beta"/>
</dbReference>
<keyword evidence="9" id="KW-1185">Reference proteome</keyword>
<comment type="subunit">
    <text evidence="7">Heterodimer of an alpha and a beta subunit.</text>
</comment>
<dbReference type="InterPro" id="IPR042276">
    <property type="entry name" value="CapZ_alpha/beta_2"/>
</dbReference>
<evidence type="ECO:0000256" key="4">
    <source>
        <dbReference type="ARBA" id="ARBA00022490"/>
    </source>
</evidence>
<evidence type="ECO:0000256" key="1">
    <source>
        <dbReference type="ARBA" id="ARBA00004245"/>
    </source>
</evidence>
<dbReference type="PANTHER" id="PTHR10619:SF0">
    <property type="entry name" value="F-ACTIN-CAPPING PROTEIN SUBUNIT BETA ISOFORMS 1 AND 2"/>
    <property type="match status" value="1"/>
</dbReference>
<gene>
    <name evidence="8" type="ORF">RUM44_009060</name>
</gene>
<comment type="subcellular location">
    <subcellularLocation>
        <location evidence="1 7">Cytoplasm</location>
        <location evidence="1 7">Cytoskeleton</location>
    </subcellularLocation>
</comment>
<evidence type="ECO:0000313" key="8">
    <source>
        <dbReference type="EMBL" id="KAK6626586.1"/>
    </source>
</evidence>
<name>A0ABR1AS94_POLSC</name>
<dbReference type="PRINTS" id="PR00192">
    <property type="entry name" value="FACTINCAPB"/>
</dbReference>
<evidence type="ECO:0000256" key="5">
    <source>
        <dbReference type="ARBA" id="ARBA00023203"/>
    </source>
</evidence>
<dbReference type="SUPFAM" id="SSF90096">
    <property type="entry name" value="Subunits of heterodimeric actin filament capping protein Capz"/>
    <property type="match status" value="1"/>
</dbReference>
<dbReference type="Gene3D" id="3.90.1150.210">
    <property type="entry name" value="F-actin capping protein, beta subunit"/>
    <property type="match status" value="1"/>
</dbReference>
<dbReference type="InterPro" id="IPR001698">
    <property type="entry name" value="CAPZB"/>
</dbReference>
<organism evidence="8 9">
    <name type="scientific">Polyplax serrata</name>
    <name type="common">Common mouse louse</name>
    <dbReference type="NCBI Taxonomy" id="468196"/>
    <lineage>
        <taxon>Eukaryota</taxon>
        <taxon>Metazoa</taxon>
        <taxon>Ecdysozoa</taxon>
        <taxon>Arthropoda</taxon>
        <taxon>Hexapoda</taxon>
        <taxon>Insecta</taxon>
        <taxon>Pterygota</taxon>
        <taxon>Neoptera</taxon>
        <taxon>Paraneoptera</taxon>
        <taxon>Psocodea</taxon>
        <taxon>Troctomorpha</taxon>
        <taxon>Phthiraptera</taxon>
        <taxon>Anoplura</taxon>
        <taxon>Polyplacidae</taxon>
        <taxon>Polyplax</taxon>
    </lineage>
</organism>
<protein>
    <recommendedName>
        <fullName evidence="7">F-actin-capping protein subunit beta</fullName>
    </recommendedName>
</protein>
<sequence>MTEQQMDCALDIMRRLPPQQIEKNLSDLIDLVPSLCEDLLSSVDQPLKIARDKELGKDYLLCDYNRDGDSYRSPWSNTYDPPLEDGSMPTERLRKLEIDANLAFQQYKEMYFEGGISSVYLWDLDHGFAGVILIKKAGDGSNKIKGCWDSIHVVEVLEKSTGRNAHYKLTSTAMLWLQTNKTGSGTMNLGGSLTRQMELDFSVTESSPHIANIGRMVEDMENKIRNTLNEIYFGKTKDIVNGLRSVQLLADQRQQVALRQDLAAALQKRQGQGKQE</sequence>
<dbReference type="Gene3D" id="1.20.58.570">
    <property type="match status" value="1"/>
</dbReference>
<comment type="caution">
    <text evidence="8">The sequence shown here is derived from an EMBL/GenBank/DDBJ whole genome shotgun (WGS) entry which is preliminary data.</text>
</comment>
<dbReference type="EMBL" id="JAWJWF010000045">
    <property type="protein sequence ID" value="KAK6626586.1"/>
    <property type="molecule type" value="Genomic_DNA"/>
</dbReference>